<dbReference type="Proteomes" id="UP000821845">
    <property type="component" value="Chromosome 1"/>
</dbReference>
<keyword evidence="2" id="KW-1185">Reference proteome</keyword>
<evidence type="ECO:0000313" key="1">
    <source>
        <dbReference type="EMBL" id="KAH6944157.1"/>
    </source>
</evidence>
<accession>A0ACB7TCX4</accession>
<protein>
    <submittedName>
        <fullName evidence="1">Uncharacterized protein</fullName>
    </submittedName>
</protein>
<evidence type="ECO:0000313" key="2">
    <source>
        <dbReference type="Proteomes" id="UP000821845"/>
    </source>
</evidence>
<organism evidence="1 2">
    <name type="scientific">Hyalomma asiaticum</name>
    <name type="common">Tick</name>
    <dbReference type="NCBI Taxonomy" id="266040"/>
    <lineage>
        <taxon>Eukaryota</taxon>
        <taxon>Metazoa</taxon>
        <taxon>Ecdysozoa</taxon>
        <taxon>Arthropoda</taxon>
        <taxon>Chelicerata</taxon>
        <taxon>Arachnida</taxon>
        <taxon>Acari</taxon>
        <taxon>Parasitiformes</taxon>
        <taxon>Ixodida</taxon>
        <taxon>Ixodoidea</taxon>
        <taxon>Ixodidae</taxon>
        <taxon>Hyalomminae</taxon>
        <taxon>Hyalomma</taxon>
    </lineage>
</organism>
<name>A0ACB7TCX4_HYAAI</name>
<reference evidence="1" key="1">
    <citation type="submission" date="2020-05" db="EMBL/GenBank/DDBJ databases">
        <title>Large-scale comparative analyses of tick genomes elucidate their genetic diversity and vector capacities.</title>
        <authorList>
            <person name="Jia N."/>
            <person name="Wang J."/>
            <person name="Shi W."/>
            <person name="Du L."/>
            <person name="Sun Y."/>
            <person name="Zhan W."/>
            <person name="Jiang J."/>
            <person name="Wang Q."/>
            <person name="Zhang B."/>
            <person name="Ji P."/>
            <person name="Sakyi L.B."/>
            <person name="Cui X."/>
            <person name="Yuan T."/>
            <person name="Jiang B."/>
            <person name="Yang W."/>
            <person name="Lam T.T.-Y."/>
            <person name="Chang Q."/>
            <person name="Ding S."/>
            <person name="Wang X."/>
            <person name="Zhu J."/>
            <person name="Ruan X."/>
            <person name="Zhao L."/>
            <person name="Wei J."/>
            <person name="Que T."/>
            <person name="Du C."/>
            <person name="Cheng J."/>
            <person name="Dai P."/>
            <person name="Han X."/>
            <person name="Huang E."/>
            <person name="Gao Y."/>
            <person name="Liu J."/>
            <person name="Shao H."/>
            <person name="Ye R."/>
            <person name="Li L."/>
            <person name="Wei W."/>
            <person name="Wang X."/>
            <person name="Wang C."/>
            <person name="Yang T."/>
            <person name="Huo Q."/>
            <person name="Li W."/>
            <person name="Guo W."/>
            <person name="Chen H."/>
            <person name="Zhou L."/>
            <person name="Ni X."/>
            <person name="Tian J."/>
            <person name="Zhou Y."/>
            <person name="Sheng Y."/>
            <person name="Liu T."/>
            <person name="Pan Y."/>
            <person name="Xia L."/>
            <person name="Li J."/>
            <person name="Zhao F."/>
            <person name="Cao W."/>
        </authorList>
    </citation>
    <scope>NUCLEOTIDE SEQUENCE</scope>
    <source>
        <strain evidence="1">Hyas-2018</strain>
    </source>
</reference>
<comment type="caution">
    <text evidence="1">The sequence shown here is derived from an EMBL/GenBank/DDBJ whole genome shotgun (WGS) entry which is preliminary data.</text>
</comment>
<proteinExistence type="predicted"/>
<sequence>MLTRKPFYGDLCQYTSFREQLSAPVYVNSTLNTTEKFYYLCDYLVGEAAAAIAGLPTTEACYESAIQLLKKRCGDKSRIVQQHFRAHRELQPVTSPSDTTKLRMVYDGFPVNVRSLNVLDVPTRNFAAMLYESMLQSLFIEILVAIHCHSRLEDDENSTTPPSSEQESTAFRKKLEELLRYTQTELET</sequence>
<dbReference type="EMBL" id="CM023481">
    <property type="protein sequence ID" value="KAH6944157.1"/>
    <property type="molecule type" value="Genomic_DNA"/>
</dbReference>
<gene>
    <name evidence="1" type="ORF">HPB50_002088</name>
</gene>